<protein>
    <submittedName>
        <fullName evidence="1">Uncharacterized protein</fullName>
    </submittedName>
</protein>
<proteinExistence type="predicted"/>
<dbReference type="Proteomes" id="UP000825009">
    <property type="component" value="Chromosome"/>
</dbReference>
<organism evidence="1 2">
    <name type="scientific">Gymnodinialimonas ceratoperidinii</name>
    <dbReference type="NCBI Taxonomy" id="2856823"/>
    <lineage>
        <taxon>Bacteria</taxon>
        <taxon>Pseudomonadati</taxon>
        <taxon>Pseudomonadota</taxon>
        <taxon>Alphaproteobacteria</taxon>
        <taxon>Rhodobacterales</taxon>
        <taxon>Paracoccaceae</taxon>
        <taxon>Gymnodinialimonas</taxon>
    </lineage>
</organism>
<name>A0A8F6Y9C4_9RHOB</name>
<dbReference type="RefSeq" id="WP_219000619.1">
    <property type="nucleotide sequence ID" value="NZ_CP079194.1"/>
</dbReference>
<sequence>MVQTNSENLARVVYIAGQGHSGTTLLDLACSSGGISVSLGELQISLGLEAADVTSQICSCGAPTLECTLWGPYFSGIEGLDRNERFKRIMEAASELVGPEGLVVDSSKTIAGLRRVAPLDPFVLHTSKDMRAYISAQLKRADRIGKRRPRAIDEGISWWRQNGRIRDAIQELNLSSLTTTYEEICLATQTAADRINAFVGAQLVDAENVLSSQNHHIISGNGMRTSHGGKLRYDYRWMRESDWLLPYMVLRSARKQNEQRYKT</sequence>
<dbReference type="KEGG" id="gce:KYE46_10730"/>
<reference evidence="1 2" key="1">
    <citation type="submission" date="2021-07" db="EMBL/GenBank/DDBJ databases">
        <title>A novel Jannaschia species isolated from marine dinoflagellate Ceratoperidinium margalefii.</title>
        <authorList>
            <person name="Jiang Y."/>
            <person name="Li Z."/>
        </authorList>
    </citation>
    <scope>NUCLEOTIDE SEQUENCE [LARGE SCALE GENOMIC DNA]</scope>
    <source>
        <strain evidence="1 2">J12C1-MA-4</strain>
    </source>
</reference>
<dbReference type="EMBL" id="CP079194">
    <property type="protein sequence ID" value="QXT38423.1"/>
    <property type="molecule type" value="Genomic_DNA"/>
</dbReference>
<dbReference type="AlphaFoldDB" id="A0A8F6Y9C4"/>
<evidence type="ECO:0000313" key="1">
    <source>
        <dbReference type="EMBL" id="QXT38423.1"/>
    </source>
</evidence>
<evidence type="ECO:0000313" key="2">
    <source>
        <dbReference type="Proteomes" id="UP000825009"/>
    </source>
</evidence>
<gene>
    <name evidence="1" type="ORF">KYE46_10730</name>
</gene>
<accession>A0A8F6Y9C4</accession>
<keyword evidence="2" id="KW-1185">Reference proteome</keyword>